<dbReference type="AlphaFoldDB" id="A0A2G5B3I8"/>
<dbReference type="EMBL" id="KZ303532">
    <property type="protein sequence ID" value="PIA13564.1"/>
    <property type="molecule type" value="Genomic_DNA"/>
</dbReference>
<organism evidence="1 2">
    <name type="scientific">Coemansia reversa (strain ATCC 12441 / NRRL 1564)</name>
    <dbReference type="NCBI Taxonomy" id="763665"/>
    <lineage>
        <taxon>Eukaryota</taxon>
        <taxon>Fungi</taxon>
        <taxon>Fungi incertae sedis</taxon>
        <taxon>Zoopagomycota</taxon>
        <taxon>Kickxellomycotina</taxon>
        <taxon>Kickxellomycetes</taxon>
        <taxon>Kickxellales</taxon>
        <taxon>Kickxellaceae</taxon>
        <taxon>Coemansia</taxon>
    </lineage>
</organism>
<reference evidence="1 2" key="1">
    <citation type="journal article" date="2015" name="Genome Biol. Evol.">
        <title>Phylogenomic analyses indicate that early fungi evolved digesting cell walls of algal ancestors of land plants.</title>
        <authorList>
            <person name="Chang Y."/>
            <person name="Wang S."/>
            <person name="Sekimoto S."/>
            <person name="Aerts A.L."/>
            <person name="Choi C."/>
            <person name="Clum A."/>
            <person name="LaButti K.M."/>
            <person name="Lindquist E.A."/>
            <person name="Yee Ngan C."/>
            <person name="Ohm R.A."/>
            <person name="Salamov A.A."/>
            <person name="Grigoriev I.V."/>
            <person name="Spatafora J.W."/>
            <person name="Berbee M.L."/>
        </authorList>
    </citation>
    <scope>NUCLEOTIDE SEQUENCE [LARGE SCALE GENOMIC DNA]</scope>
    <source>
        <strain evidence="1 2">NRRL 1564</strain>
    </source>
</reference>
<proteinExistence type="predicted"/>
<sequence>MAEHTSMEVDAATTSDPPAKADAICSDYDRSMSFPSYNAIHEFVTHEDMDTEPITIAILESELENGDVAEYSLIKHNWHNNKPLQIAAMMTMQDNALSDLHTQYAMVLEKPPEGRPPVGEPEMEINIQEGKAPVSHAPY</sequence>
<accession>A0A2G5B3I8</accession>
<evidence type="ECO:0000313" key="1">
    <source>
        <dbReference type="EMBL" id="PIA13564.1"/>
    </source>
</evidence>
<gene>
    <name evidence="1" type="ORF">COEREDRAFT_11269</name>
</gene>
<name>A0A2G5B3I8_COERN</name>
<evidence type="ECO:0000313" key="2">
    <source>
        <dbReference type="Proteomes" id="UP000242474"/>
    </source>
</evidence>
<protein>
    <submittedName>
        <fullName evidence="1">Uncharacterized protein</fullName>
    </submittedName>
</protein>
<dbReference type="Proteomes" id="UP000242474">
    <property type="component" value="Unassembled WGS sequence"/>
</dbReference>
<keyword evidence="2" id="KW-1185">Reference proteome</keyword>